<evidence type="ECO:0000313" key="12">
    <source>
        <dbReference type="EMBL" id="MFC5060511.1"/>
    </source>
</evidence>
<dbReference type="Pfam" id="PF00441">
    <property type="entry name" value="Acyl-CoA_dh_1"/>
    <property type="match status" value="1"/>
</dbReference>
<evidence type="ECO:0000259" key="10">
    <source>
        <dbReference type="Pfam" id="PF00441"/>
    </source>
</evidence>
<sequence length="375" mass="38584">MPEQPIGTGFAERVGRVLTAVPPVPDATACWAALGKAGVLAQAYRDGRPERGVDPGRLGALLAALDERGLNGVTLAACVQLATVLPLLAEGVGSGPAVAEALGRTLDGTATTALAATDEAAGSDLTALATEVRAEGDELVVRGAKRWITNATHATWLLVLARRRPGPHFTNFSWVLVPADAPGVAVRPADTDLFAGSGVGHVRFDDVRVPADHLVGRPGRGLAGFARHIAVERLAGALWAVALCRRALDAAKRSLTARDGLWQLDAVRQRFATALVEVHQLRALADSLAGRIAVDHDGTAGALLKASVGLTVDRVLAECAHLHGAEGFAAGGPHLLRAEAGVFGVGGGVTEVVLGGVADQADRLLAELADWESAS</sequence>
<evidence type="ECO:0000256" key="9">
    <source>
        <dbReference type="RuleBase" id="RU362125"/>
    </source>
</evidence>
<dbReference type="SUPFAM" id="SSF47203">
    <property type="entry name" value="Acyl-CoA dehydrogenase C-terminal domain-like"/>
    <property type="match status" value="1"/>
</dbReference>
<dbReference type="InterPro" id="IPR009075">
    <property type="entry name" value="AcylCo_DH/oxidase_C"/>
</dbReference>
<evidence type="ECO:0000256" key="2">
    <source>
        <dbReference type="ARBA" id="ARBA00009347"/>
    </source>
</evidence>
<dbReference type="InterPro" id="IPR046373">
    <property type="entry name" value="Acyl-CoA_Oxase/DH_mid-dom_sf"/>
</dbReference>
<keyword evidence="3 9" id="KW-0285">Flavoprotein</keyword>
<dbReference type="Gene3D" id="2.40.110.10">
    <property type="entry name" value="Butyryl-CoA Dehydrogenase, subunit A, domain 2"/>
    <property type="match status" value="1"/>
</dbReference>
<keyword evidence="13" id="KW-1185">Reference proteome</keyword>
<accession>A0ABV9YD30</accession>
<dbReference type="SUPFAM" id="SSF56645">
    <property type="entry name" value="Acyl-CoA dehydrogenase NM domain-like"/>
    <property type="match status" value="1"/>
</dbReference>
<comment type="pathway">
    <text evidence="1">Siderophore biosynthesis; mycobactin biosynthesis.</text>
</comment>
<keyword evidence="5 9" id="KW-0560">Oxidoreductase</keyword>
<evidence type="ECO:0000256" key="4">
    <source>
        <dbReference type="ARBA" id="ARBA00022827"/>
    </source>
</evidence>
<keyword evidence="4 9" id="KW-0274">FAD</keyword>
<comment type="caution">
    <text evidence="12">The sequence shown here is derived from an EMBL/GenBank/DDBJ whole genome shotgun (WGS) entry which is preliminary data.</text>
</comment>
<evidence type="ECO:0000313" key="13">
    <source>
        <dbReference type="Proteomes" id="UP001595833"/>
    </source>
</evidence>
<dbReference type="InterPro" id="IPR050741">
    <property type="entry name" value="Acyl-CoA_dehydrogenase"/>
</dbReference>
<dbReference type="Gene3D" id="1.20.140.10">
    <property type="entry name" value="Butyryl-CoA Dehydrogenase, subunit A, domain 3"/>
    <property type="match status" value="1"/>
</dbReference>
<dbReference type="CDD" id="cd00567">
    <property type="entry name" value="ACAD"/>
    <property type="match status" value="1"/>
</dbReference>
<evidence type="ECO:0000256" key="6">
    <source>
        <dbReference type="ARBA" id="ARBA00037085"/>
    </source>
</evidence>
<dbReference type="PANTHER" id="PTHR48083:SF20">
    <property type="entry name" value="LONG-CHAIN SPECIFIC ACYL-COA DEHYDROGENASE, MITOCHONDRIAL"/>
    <property type="match status" value="1"/>
</dbReference>
<gene>
    <name evidence="12" type="ORF">ACFPFM_42965</name>
</gene>
<evidence type="ECO:0000256" key="5">
    <source>
        <dbReference type="ARBA" id="ARBA00023002"/>
    </source>
</evidence>
<dbReference type="Proteomes" id="UP001595833">
    <property type="component" value="Unassembled WGS sequence"/>
</dbReference>
<evidence type="ECO:0000256" key="3">
    <source>
        <dbReference type="ARBA" id="ARBA00022630"/>
    </source>
</evidence>
<dbReference type="InterPro" id="IPR009100">
    <property type="entry name" value="AcylCoA_DH/oxidase_NM_dom_sf"/>
</dbReference>
<feature type="domain" description="Acyl-CoA oxidase/dehydrogenase middle" evidence="11">
    <location>
        <begin position="113"/>
        <end position="207"/>
    </location>
</feature>
<dbReference type="InterPro" id="IPR036250">
    <property type="entry name" value="AcylCo_DH-like_C"/>
</dbReference>
<evidence type="ECO:0000259" key="11">
    <source>
        <dbReference type="Pfam" id="PF02770"/>
    </source>
</evidence>
<comment type="cofactor">
    <cofactor evidence="9">
        <name>FAD</name>
        <dbReference type="ChEBI" id="CHEBI:57692"/>
    </cofactor>
</comment>
<dbReference type="EMBL" id="JBHSJB010000053">
    <property type="protein sequence ID" value="MFC5060511.1"/>
    <property type="molecule type" value="Genomic_DNA"/>
</dbReference>
<dbReference type="PANTHER" id="PTHR48083">
    <property type="entry name" value="MEDIUM-CHAIN SPECIFIC ACYL-COA DEHYDROGENASE, MITOCHONDRIAL-RELATED"/>
    <property type="match status" value="1"/>
</dbReference>
<proteinExistence type="inferred from homology"/>
<comment type="similarity">
    <text evidence="2 9">Belongs to the acyl-CoA dehydrogenase family.</text>
</comment>
<protein>
    <recommendedName>
        <fullName evidence="7">Acyl-[acyl-carrier-protein] dehydrogenase MbtN</fullName>
    </recommendedName>
    <alternativeName>
        <fullName evidence="8">Mycobactin synthase protein N</fullName>
    </alternativeName>
</protein>
<feature type="domain" description="Acyl-CoA dehydrogenase/oxidase C-terminal" evidence="10">
    <location>
        <begin position="219"/>
        <end position="359"/>
    </location>
</feature>
<evidence type="ECO:0000256" key="8">
    <source>
        <dbReference type="ARBA" id="ARBA00042660"/>
    </source>
</evidence>
<dbReference type="InterPro" id="IPR006091">
    <property type="entry name" value="Acyl-CoA_Oxase/DH_mid-dom"/>
</dbReference>
<comment type="function">
    <text evidence="6">Catalyzes the dehydrogenation at the alpha-beta position of ACP-bound acyl chains. This results in the introduction of a double bond in the lipidic chain, which is further transferred to the epsilon-amino group of lysine residue in the mycobactin core by MbtK.</text>
</comment>
<evidence type="ECO:0000256" key="7">
    <source>
        <dbReference type="ARBA" id="ARBA00040394"/>
    </source>
</evidence>
<dbReference type="RefSeq" id="WP_344037481.1">
    <property type="nucleotide sequence ID" value="NZ_BAAAKE010000007.1"/>
</dbReference>
<dbReference type="Pfam" id="PF02770">
    <property type="entry name" value="Acyl-CoA_dh_M"/>
    <property type="match status" value="1"/>
</dbReference>
<reference evidence="13" key="1">
    <citation type="journal article" date="2019" name="Int. J. Syst. Evol. Microbiol.">
        <title>The Global Catalogue of Microorganisms (GCM) 10K type strain sequencing project: providing services to taxonomists for standard genome sequencing and annotation.</title>
        <authorList>
            <consortium name="The Broad Institute Genomics Platform"/>
            <consortium name="The Broad Institute Genome Sequencing Center for Infectious Disease"/>
            <person name="Wu L."/>
            <person name="Ma J."/>
        </authorList>
    </citation>
    <scope>NUCLEOTIDE SEQUENCE [LARGE SCALE GENOMIC DNA]</scope>
    <source>
        <strain evidence="13">KCTC 12848</strain>
    </source>
</reference>
<organism evidence="12 13">
    <name type="scientific">Saccharothrix xinjiangensis</name>
    <dbReference type="NCBI Taxonomy" id="204798"/>
    <lineage>
        <taxon>Bacteria</taxon>
        <taxon>Bacillati</taxon>
        <taxon>Actinomycetota</taxon>
        <taxon>Actinomycetes</taxon>
        <taxon>Pseudonocardiales</taxon>
        <taxon>Pseudonocardiaceae</taxon>
        <taxon>Saccharothrix</taxon>
    </lineage>
</organism>
<evidence type="ECO:0000256" key="1">
    <source>
        <dbReference type="ARBA" id="ARBA00005102"/>
    </source>
</evidence>
<name>A0ABV9YD30_9PSEU</name>